<organism evidence="2 3">
    <name type="scientific">Citrobacter europaeus</name>
    <dbReference type="NCBI Taxonomy" id="1914243"/>
    <lineage>
        <taxon>Bacteria</taxon>
        <taxon>Pseudomonadati</taxon>
        <taxon>Pseudomonadota</taxon>
        <taxon>Gammaproteobacteria</taxon>
        <taxon>Enterobacterales</taxon>
        <taxon>Enterobacteriaceae</taxon>
        <taxon>Citrobacter</taxon>
    </lineage>
</organism>
<keyword evidence="3" id="KW-1185">Reference proteome</keyword>
<reference evidence="2 3" key="1">
    <citation type="submission" date="2016-04" db="EMBL/GenBank/DDBJ databases">
        <authorList>
            <person name="Mornico D."/>
        </authorList>
    </citation>
    <scope>NUCLEOTIDE SEQUENCE [LARGE SCALE GENOMIC DNA]</scope>
    <source>
        <strain evidence="2 3">A121</strain>
    </source>
</reference>
<protein>
    <submittedName>
        <fullName evidence="2">Uncharacterized protein</fullName>
    </submittedName>
</protein>
<keyword evidence="1" id="KW-0812">Transmembrane</keyword>
<feature type="transmembrane region" description="Helical" evidence="1">
    <location>
        <begin position="6"/>
        <end position="28"/>
    </location>
</feature>
<evidence type="ECO:0000313" key="3">
    <source>
        <dbReference type="Proteomes" id="UP000195338"/>
    </source>
</evidence>
<proteinExistence type="predicted"/>
<sequence length="37" mass="4561">MFLLFFYTFLPLIMYAFSCYDMIFHLFIDKSNKKVDP</sequence>
<gene>
    <name evidence="2" type="ORF">BN4901_0292</name>
</gene>
<accession>A0ABY0JW33</accession>
<evidence type="ECO:0000256" key="1">
    <source>
        <dbReference type="SAM" id="Phobius"/>
    </source>
</evidence>
<name>A0ABY0JW33_9ENTR</name>
<evidence type="ECO:0000313" key="2">
    <source>
        <dbReference type="EMBL" id="SCA74427.1"/>
    </source>
</evidence>
<dbReference type="Proteomes" id="UP000195338">
    <property type="component" value="Unassembled WGS sequence"/>
</dbReference>
<keyword evidence="1" id="KW-0472">Membrane</keyword>
<dbReference type="EMBL" id="FLUX01000007">
    <property type="protein sequence ID" value="SCA74427.1"/>
    <property type="molecule type" value="Genomic_DNA"/>
</dbReference>
<keyword evidence="1" id="KW-1133">Transmembrane helix</keyword>
<comment type="caution">
    <text evidence="2">The sequence shown here is derived from an EMBL/GenBank/DDBJ whole genome shotgun (WGS) entry which is preliminary data.</text>
</comment>